<proteinExistence type="inferred from homology"/>
<sequence>MWLNAVLIITLVICVVTDIRSRKIYNKVLLPALIITLIIHIVMTGWEGLTFALMGLFTGLLILIIPYMMGGIGAGDVKLLALIGAIKGVSFVINTALFMAIFGAIIAIMIMLFRKGFVQRLKAIGYFIGSLRLGLKTPIWVNRKNHQLTYPYGVAIALGAIISLFGNGWF</sequence>
<dbReference type="RefSeq" id="WP_069643705.1">
    <property type="nucleotide sequence ID" value="NZ_MIJE01000032.1"/>
</dbReference>
<feature type="transmembrane region" description="Helical" evidence="2">
    <location>
        <begin position="150"/>
        <end position="169"/>
    </location>
</feature>
<dbReference type="Pfam" id="PF01478">
    <property type="entry name" value="Peptidase_A24"/>
    <property type="match status" value="1"/>
</dbReference>
<feature type="transmembrane region" description="Helical" evidence="2">
    <location>
        <begin position="89"/>
        <end position="113"/>
    </location>
</feature>
<keyword evidence="2" id="KW-0812">Transmembrane</keyword>
<evidence type="ECO:0000313" key="4">
    <source>
        <dbReference type="EMBL" id="OEF96200.1"/>
    </source>
</evidence>
<dbReference type="AlphaFoldDB" id="A0A1E5G093"/>
<dbReference type="InterPro" id="IPR000045">
    <property type="entry name" value="Prepilin_IV_endopep_pep"/>
</dbReference>
<feature type="transmembrane region" description="Helical" evidence="2">
    <location>
        <begin position="24"/>
        <end position="42"/>
    </location>
</feature>
<dbReference type="Proteomes" id="UP000094296">
    <property type="component" value="Unassembled WGS sequence"/>
</dbReference>
<keyword evidence="2" id="KW-1133">Transmembrane helix</keyword>
<dbReference type="PANTHER" id="PTHR30487">
    <property type="entry name" value="TYPE 4 PREPILIN-LIKE PROTEINS LEADER PEPTIDE-PROCESSING ENZYME"/>
    <property type="match status" value="1"/>
</dbReference>
<evidence type="ECO:0000256" key="2">
    <source>
        <dbReference type="SAM" id="Phobius"/>
    </source>
</evidence>
<dbReference type="PANTHER" id="PTHR30487:SF0">
    <property type="entry name" value="PREPILIN LEADER PEPTIDASE_N-METHYLTRANSFERASE-RELATED"/>
    <property type="match status" value="1"/>
</dbReference>
<keyword evidence="2" id="KW-0472">Membrane</keyword>
<dbReference type="STRING" id="766136.BHF68_08510"/>
<dbReference type="GO" id="GO:0006465">
    <property type="term" value="P:signal peptide processing"/>
    <property type="evidence" value="ECO:0007669"/>
    <property type="project" value="TreeGrafter"/>
</dbReference>
<evidence type="ECO:0000259" key="3">
    <source>
        <dbReference type="Pfam" id="PF01478"/>
    </source>
</evidence>
<comment type="similarity">
    <text evidence="1">Belongs to the peptidase A24 family.</text>
</comment>
<dbReference type="InterPro" id="IPR050882">
    <property type="entry name" value="Prepilin_peptidase/N-MTase"/>
</dbReference>
<protein>
    <recommendedName>
        <fullName evidence="3">Prepilin type IV endopeptidase peptidase domain-containing protein</fullName>
    </recommendedName>
</protein>
<comment type="caution">
    <text evidence="4">The sequence shown here is derived from an EMBL/GenBank/DDBJ whole genome shotgun (WGS) entry which is preliminary data.</text>
</comment>
<dbReference type="OrthoDB" id="5508079at2"/>
<dbReference type="GO" id="GO:0005886">
    <property type="term" value="C:plasma membrane"/>
    <property type="evidence" value="ECO:0007669"/>
    <property type="project" value="TreeGrafter"/>
</dbReference>
<feature type="domain" description="Prepilin type IV endopeptidase peptidase" evidence="3">
    <location>
        <begin position="6"/>
        <end position="108"/>
    </location>
</feature>
<reference evidence="4 5" key="1">
    <citation type="submission" date="2016-09" db="EMBL/GenBank/DDBJ databases">
        <title>Draft genome sequence for the type strain of Desulfuribacillus alkaliarsenatis AHT28, an obligately anaerobic, sulfidogenic bacterium isolated from Russian soda lake sediments.</title>
        <authorList>
            <person name="Abin C.A."/>
            <person name="Hollibaugh J.T."/>
        </authorList>
    </citation>
    <scope>NUCLEOTIDE SEQUENCE [LARGE SCALE GENOMIC DNA]</scope>
    <source>
        <strain evidence="4 5">AHT28</strain>
    </source>
</reference>
<gene>
    <name evidence="4" type="ORF">BHF68_08510</name>
</gene>
<dbReference type="Gene3D" id="1.20.120.1220">
    <property type="match status" value="1"/>
</dbReference>
<evidence type="ECO:0000313" key="5">
    <source>
        <dbReference type="Proteomes" id="UP000094296"/>
    </source>
</evidence>
<evidence type="ECO:0000256" key="1">
    <source>
        <dbReference type="ARBA" id="ARBA00005801"/>
    </source>
</evidence>
<feature type="transmembrane region" description="Helical" evidence="2">
    <location>
        <begin position="49"/>
        <end position="69"/>
    </location>
</feature>
<organism evidence="4 5">
    <name type="scientific">Desulfuribacillus alkaliarsenatis</name>
    <dbReference type="NCBI Taxonomy" id="766136"/>
    <lineage>
        <taxon>Bacteria</taxon>
        <taxon>Bacillati</taxon>
        <taxon>Bacillota</taxon>
        <taxon>Desulfuribacillia</taxon>
        <taxon>Desulfuribacillales</taxon>
        <taxon>Desulfuribacillaceae</taxon>
        <taxon>Desulfuribacillus</taxon>
    </lineage>
</organism>
<dbReference type="EMBL" id="MIJE01000032">
    <property type="protein sequence ID" value="OEF96200.1"/>
    <property type="molecule type" value="Genomic_DNA"/>
</dbReference>
<accession>A0A1E5G093</accession>
<dbReference type="GO" id="GO:0004190">
    <property type="term" value="F:aspartic-type endopeptidase activity"/>
    <property type="evidence" value="ECO:0007669"/>
    <property type="project" value="InterPro"/>
</dbReference>
<keyword evidence="5" id="KW-1185">Reference proteome</keyword>
<name>A0A1E5G093_9FIRM</name>